<dbReference type="Proteomes" id="UP000195602">
    <property type="component" value="Unassembled WGS sequence"/>
</dbReference>
<dbReference type="InterPro" id="IPR019564">
    <property type="entry name" value="Sam37/metaxin_N"/>
</dbReference>
<accession>A0AA91PYK1</accession>
<dbReference type="GO" id="GO:0015031">
    <property type="term" value="P:protein transport"/>
    <property type="evidence" value="ECO:0007669"/>
    <property type="project" value="UniProtKB-KW"/>
</dbReference>
<keyword evidence="3" id="KW-1000">Mitochondrion outer membrane</keyword>
<evidence type="ECO:0000256" key="6">
    <source>
        <dbReference type="ARBA" id="ARBA00023136"/>
    </source>
</evidence>
<evidence type="ECO:0000313" key="8">
    <source>
        <dbReference type="EMBL" id="OVF07870.1"/>
    </source>
</evidence>
<evidence type="ECO:0000259" key="7">
    <source>
        <dbReference type="Pfam" id="PF10568"/>
    </source>
</evidence>
<keyword evidence="5" id="KW-0496">Mitochondrion</keyword>
<name>A0AA91PYK1_CLALS</name>
<gene>
    <name evidence="8" type="ORF">A9F13_11g02255</name>
</gene>
<evidence type="ECO:0000256" key="4">
    <source>
        <dbReference type="ARBA" id="ARBA00022927"/>
    </source>
</evidence>
<dbReference type="GO" id="GO:0007005">
    <property type="term" value="P:mitochondrion organization"/>
    <property type="evidence" value="ECO:0007669"/>
    <property type="project" value="TreeGrafter"/>
</dbReference>
<keyword evidence="2" id="KW-0813">Transport</keyword>
<keyword evidence="4" id="KW-0653">Protein transport</keyword>
<proteinExistence type="predicted"/>
<dbReference type="AlphaFoldDB" id="A0AA91PYK1"/>
<keyword evidence="6" id="KW-0472">Membrane</keyword>
<evidence type="ECO:0000313" key="9">
    <source>
        <dbReference type="Proteomes" id="UP000195602"/>
    </source>
</evidence>
<dbReference type="EMBL" id="LYUB02000011">
    <property type="protein sequence ID" value="OVF07870.1"/>
    <property type="molecule type" value="Genomic_DNA"/>
</dbReference>
<reference evidence="8 9" key="1">
    <citation type="submission" date="2017-04" db="EMBL/GenBank/DDBJ databases">
        <title>Draft genome of the yeast Clavispora lusitaniae type strain CBS 6936.</title>
        <authorList>
            <person name="Durrens P."/>
            <person name="Klopp C."/>
            <person name="Biteau N."/>
            <person name="Fitton-Ouhabi V."/>
            <person name="Dementhon K."/>
            <person name="Accoceberry I."/>
            <person name="Sherman D.J."/>
            <person name="Noel T."/>
        </authorList>
    </citation>
    <scope>NUCLEOTIDE SEQUENCE [LARGE SCALE GENOMIC DNA]</scope>
    <source>
        <strain evidence="8 9">CBS 6936</strain>
    </source>
</reference>
<comment type="subcellular location">
    <subcellularLocation>
        <location evidence="1">Mitochondrion outer membrane</location>
    </subcellularLocation>
</comment>
<dbReference type="KEGG" id="clus:A9F13_11g02255"/>
<evidence type="ECO:0000256" key="3">
    <source>
        <dbReference type="ARBA" id="ARBA00022787"/>
    </source>
</evidence>
<dbReference type="PANTHER" id="PTHR12289">
    <property type="entry name" value="METAXIN RELATED"/>
    <property type="match status" value="1"/>
</dbReference>
<dbReference type="GO" id="GO:0001401">
    <property type="term" value="C:SAM complex"/>
    <property type="evidence" value="ECO:0007669"/>
    <property type="project" value="InterPro"/>
</dbReference>
<evidence type="ECO:0000256" key="5">
    <source>
        <dbReference type="ARBA" id="ARBA00023128"/>
    </source>
</evidence>
<evidence type="ECO:0000256" key="2">
    <source>
        <dbReference type="ARBA" id="ARBA00022448"/>
    </source>
</evidence>
<feature type="domain" description="Mitochondrial outer membrane transport complex Sam37/metaxin N-terminal" evidence="7">
    <location>
        <begin position="20"/>
        <end position="153"/>
    </location>
</feature>
<dbReference type="InterPro" id="IPR050931">
    <property type="entry name" value="Mito_Protein_Transport_Metaxin"/>
</dbReference>
<comment type="caution">
    <text evidence="8">The sequence shown here is derived from an EMBL/GenBank/DDBJ whole genome shotgun (WGS) entry which is preliminary data.</text>
</comment>
<dbReference type="PANTHER" id="PTHR12289:SF41">
    <property type="entry name" value="FAILED AXON CONNECTIONS-RELATED"/>
    <property type="match status" value="1"/>
</dbReference>
<evidence type="ECO:0000256" key="1">
    <source>
        <dbReference type="ARBA" id="ARBA00004294"/>
    </source>
</evidence>
<organism evidence="8 9">
    <name type="scientific">Clavispora lusitaniae</name>
    <name type="common">Candida lusitaniae</name>
    <dbReference type="NCBI Taxonomy" id="36911"/>
    <lineage>
        <taxon>Eukaryota</taxon>
        <taxon>Fungi</taxon>
        <taxon>Dikarya</taxon>
        <taxon>Ascomycota</taxon>
        <taxon>Saccharomycotina</taxon>
        <taxon>Pichiomycetes</taxon>
        <taxon>Metschnikowiaceae</taxon>
        <taxon>Clavispora</taxon>
    </lineage>
</organism>
<protein>
    <submittedName>
        <fullName evidence="8">SAM complex subunit</fullName>
    </submittedName>
</protein>
<dbReference type="Pfam" id="PF10568">
    <property type="entry name" value="Tom37"/>
    <property type="match status" value="1"/>
</dbReference>
<sequence>MIELHIWGADKQVSIIDPESLASAWLLSIHLTPQQIPYNIVTSCNTNLSDSGRLPLLLVRRNGTTRKYEGFSEISHFISEKFPADSTKYVPDVKLSTTDQLANFSLISFLNNTIKYVNQYNLYVNTENYENYTRKLFSSYLPFPMMYNQPLKFFKSASEQVKIIGLGVNKTSLFSFSVGDETPETETFNDENEGEQDEVAISSLHEKVMLAKSKDKAILRESRNSLRCLNILGEQISHVERLFKQLNPNSPVDFAHLFRAKKISSSELLLYAYFHSLTFAGLPDNFIANYLKQKSPAFWKFAYTITEALNTSLVPETFRSASGLEVPSLKNEVLYLMSLVRY</sequence>